<feature type="region of interest" description="Disordered" evidence="7">
    <location>
        <begin position="1"/>
        <end position="113"/>
    </location>
</feature>
<evidence type="ECO:0000256" key="7">
    <source>
        <dbReference type="SAM" id="MobiDB-lite"/>
    </source>
</evidence>
<evidence type="ECO:0000313" key="10">
    <source>
        <dbReference type="Proteomes" id="UP001345013"/>
    </source>
</evidence>
<feature type="compositionally biased region" description="Basic and acidic residues" evidence="7">
    <location>
        <begin position="74"/>
        <end position="89"/>
    </location>
</feature>
<evidence type="ECO:0000256" key="1">
    <source>
        <dbReference type="ARBA" id="ARBA00002212"/>
    </source>
</evidence>
<evidence type="ECO:0000259" key="8">
    <source>
        <dbReference type="SMART" id="SM01082"/>
    </source>
</evidence>
<keyword evidence="10" id="KW-1185">Reference proteome</keyword>
<sequence length="113" mass="12249">MSSNDSAAAQQPTEVSEKAKGKSVAQPETADMSMDEEESSGEESGAEEAPEEADEDNMEEIDPDNIIGGRTRGKVIDWSEAEQKSKDAGDELGDDDDEDDDEDFVDPDDDMKD</sequence>
<comment type="similarity">
    <text evidence="3">Belongs to the CHZ1 family.</text>
</comment>
<comment type="subunit">
    <text evidence="6">Forms a heterotrimer with H2A.Z-H2B, stabilizing the association of the histone dimer. Also, with a lower affinity, forms a heterotrimer with H2A-H2B.</text>
</comment>
<gene>
    <name evidence="9" type="ORF">LTR24_007023</name>
</gene>
<feature type="compositionally biased region" description="Acidic residues" evidence="7">
    <location>
        <begin position="90"/>
        <end position="113"/>
    </location>
</feature>
<feature type="compositionally biased region" description="Polar residues" evidence="7">
    <location>
        <begin position="1"/>
        <end position="14"/>
    </location>
</feature>
<accession>A0ABR0K4S4</accession>
<evidence type="ECO:0000256" key="4">
    <source>
        <dbReference type="ARBA" id="ARBA00023186"/>
    </source>
</evidence>
<dbReference type="Pfam" id="PF09649">
    <property type="entry name" value="CHZ"/>
    <property type="match status" value="1"/>
</dbReference>
<keyword evidence="4" id="KW-0143">Chaperone</keyword>
<dbReference type="InterPro" id="IPR019098">
    <property type="entry name" value="Histone_chaperone_domain_CHZ"/>
</dbReference>
<evidence type="ECO:0000256" key="6">
    <source>
        <dbReference type="ARBA" id="ARBA00025877"/>
    </source>
</evidence>
<organism evidence="9 10">
    <name type="scientific">Lithohypha guttulata</name>
    <dbReference type="NCBI Taxonomy" id="1690604"/>
    <lineage>
        <taxon>Eukaryota</taxon>
        <taxon>Fungi</taxon>
        <taxon>Dikarya</taxon>
        <taxon>Ascomycota</taxon>
        <taxon>Pezizomycotina</taxon>
        <taxon>Eurotiomycetes</taxon>
        <taxon>Chaetothyriomycetidae</taxon>
        <taxon>Chaetothyriales</taxon>
        <taxon>Trichomeriaceae</taxon>
        <taxon>Lithohypha</taxon>
    </lineage>
</organism>
<reference evidence="9 10" key="1">
    <citation type="submission" date="2023-08" db="EMBL/GenBank/DDBJ databases">
        <title>Black Yeasts Isolated from many extreme environments.</title>
        <authorList>
            <person name="Coleine C."/>
            <person name="Stajich J.E."/>
            <person name="Selbmann L."/>
        </authorList>
    </citation>
    <scope>NUCLEOTIDE SEQUENCE [LARGE SCALE GENOMIC DNA]</scope>
    <source>
        <strain evidence="9 10">CCFEE 5885</strain>
    </source>
</reference>
<feature type="domain" description="Histone chaperone" evidence="8">
    <location>
        <begin position="52"/>
        <end position="87"/>
    </location>
</feature>
<evidence type="ECO:0000256" key="3">
    <source>
        <dbReference type="ARBA" id="ARBA00008057"/>
    </source>
</evidence>
<comment type="caution">
    <text evidence="9">The sequence shown here is derived from an EMBL/GenBank/DDBJ whole genome shotgun (WGS) entry which is preliminary data.</text>
</comment>
<comment type="function">
    <text evidence="1">Forms a chaperone-bound H2A.Z-H2B complex that acts as a source for SWR1 complex-dependent H2A to H2A.Z histone replacement in chromatin.</text>
</comment>
<dbReference type="SMART" id="SM01082">
    <property type="entry name" value="CHZ"/>
    <property type="match status" value="1"/>
</dbReference>
<feature type="compositionally biased region" description="Acidic residues" evidence="7">
    <location>
        <begin position="33"/>
        <end position="63"/>
    </location>
</feature>
<comment type="subcellular location">
    <subcellularLocation>
        <location evidence="2">Nucleus</location>
    </subcellularLocation>
</comment>
<dbReference type="Proteomes" id="UP001345013">
    <property type="component" value="Unassembled WGS sequence"/>
</dbReference>
<evidence type="ECO:0000256" key="5">
    <source>
        <dbReference type="ARBA" id="ARBA00023242"/>
    </source>
</evidence>
<dbReference type="EMBL" id="JAVRRG010000099">
    <property type="protein sequence ID" value="KAK5086170.1"/>
    <property type="molecule type" value="Genomic_DNA"/>
</dbReference>
<proteinExistence type="inferred from homology"/>
<protein>
    <recommendedName>
        <fullName evidence="8">Histone chaperone domain-containing protein</fullName>
    </recommendedName>
</protein>
<evidence type="ECO:0000313" key="9">
    <source>
        <dbReference type="EMBL" id="KAK5086170.1"/>
    </source>
</evidence>
<keyword evidence="5" id="KW-0539">Nucleus</keyword>
<name>A0ABR0K4S4_9EURO</name>
<evidence type="ECO:0000256" key="2">
    <source>
        <dbReference type="ARBA" id="ARBA00004123"/>
    </source>
</evidence>